<name>A0AAF0UJS0_SOLVR</name>
<dbReference type="EMBL" id="CP133620">
    <property type="protein sequence ID" value="WMV46836.1"/>
    <property type="molecule type" value="Genomic_DNA"/>
</dbReference>
<reference evidence="1" key="1">
    <citation type="submission" date="2023-08" db="EMBL/GenBank/DDBJ databases">
        <title>A de novo genome assembly of Solanum verrucosum Schlechtendal, a Mexican diploid species geographically isolated from the other diploid A-genome species in potato relatives.</title>
        <authorList>
            <person name="Hosaka K."/>
        </authorList>
    </citation>
    <scope>NUCLEOTIDE SEQUENCE</scope>
    <source>
        <tissue evidence="1">Young leaves</tissue>
    </source>
</reference>
<evidence type="ECO:0000313" key="1">
    <source>
        <dbReference type="EMBL" id="WMV46836.1"/>
    </source>
</evidence>
<protein>
    <submittedName>
        <fullName evidence="1">Uncharacterized protein</fullName>
    </submittedName>
</protein>
<proteinExistence type="predicted"/>
<sequence length="13" mass="1461">MSVDQDLLTQPLT</sequence>
<gene>
    <name evidence="1" type="ORF">MTR67_040221</name>
</gene>
<accession>A0AAF0UJS0</accession>
<keyword evidence="2" id="KW-1185">Reference proteome</keyword>
<dbReference type="Proteomes" id="UP001234989">
    <property type="component" value="Chromosome 9"/>
</dbReference>
<organism evidence="1 2">
    <name type="scientific">Solanum verrucosum</name>
    <dbReference type="NCBI Taxonomy" id="315347"/>
    <lineage>
        <taxon>Eukaryota</taxon>
        <taxon>Viridiplantae</taxon>
        <taxon>Streptophyta</taxon>
        <taxon>Embryophyta</taxon>
        <taxon>Tracheophyta</taxon>
        <taxon>Spermatophyta</taxon>
        <taxon>Magnoliopsida</taxon>
        <taxon>eudicotyledons</taxon>
        <taxon>Gunneridae</taxon>
        <taxon>Pentapetalae</taxon>
        <taxon>asterids</taxon>
        <taxon>lamiids</taxon>
        <taxon>Solanales</taxon>
        <taxon>Solanaceae</taxon>
        <taxon>Solanoideae</taxon>
        <taxon>Solaneae</taxon>
        <taxon>Solanum</taxon>
    </lineage>
</organism>
<evidence type="ECO:0000313" key="2">
    <source>
        <dbReference type="Proteomes" id="UP001234989"/>
    </source>
</evidence>